<reference evidence="4 5" key="1">
    <citation type="submission" date="2020-08" db="EMBL/GenBank/DDBJ databases">
        <title>Cohnella phylogeny.</title>
        <authorList>
            <person name="Dunlap C."/>
        </authorList>
    </citation>
    <scope>NUCLEOTIDE SEQUENCE [LARGE SCALE GENOMIC DNA]</scope>
    <source>
        <strain evidence="4 5">DSM 25239</strain>
    </source>
</reference>
<dbReference type="SUPFAM" id="SSF46785">
    <property type="entry name" value="Winged helix' DNA-binding domain"/>
    <property type="match status" value="1"/>
</dbReference>
<comment type="caution">
    <text evidence="4">The sequence shown here is derived from an EMBL/GenBank/DDBJ whole genome shotgun (WGS) entry which is preliminary data.</text>
</comment>
<dbReference type="Pfam" id="PF00480">
    <property type="entry name" value="ROK"/>
    <property type="match status" value="1"/>
</dbReference>
<protein>
    <submittedName>
        <fullName evidence="4">ROK family protein</fullName>
    </submittedName>
</protein>
<evidence type="ECO:0000256" key="1">
    <source>
        <dbReference type="ARBA" id="ARBA00002486"/>
    </source>
</evidence>
<dbReference type="SUPFAM" id="SSF53067">
    <property type="entry name" value="Actin-like ATPase domain"/>
    <property type="match status" value="1"/>
</dbReference>
<gene>
    <name evidence="4" type="ORF">H7B90_30855</name>
</gene>
<dbReference type="InterPro" id="IPR036388">
    <property type="entry name" value="WH-like_DNA-bd_sf"/>
</dbReference>
<evidence type="ECO:0000313" key="5">
    <source>
        <dbReference type="Proteomes" id="UP000553776"/>
    </source>
</evidence>
<name>A0A841U7Z6_9BACL</name>
<dbReference type="InterPro" id="IPR000600">
    <property type="entry name" value="ROK"/>
</dbReference>
<evidence type="ECO:0000256" key="3">
    <source>
        <dbReference type="ARBA" id="ARBA00022629"/>
    </source>
</evidence>
<sequence length="333" mass="35702">MRLAMLKAVRLKLLRLGSATKAELSRSAGISFPTVGKLLDRMVKDGEAKVVGLDESSGGRRALRYAMNPEHVLGLAVFLERDETVFAVFDCLGDVKERGRRASVLDEGPDALAELVREIVRAYPKIGATAIGVPGAVNGGRAFHIPDYGKFRDFDLAAYFEERLSMPAVVENDMNAAVIGYRDRSGGTAGPPVVYLYLGKNGPGAGLLVNGDVVRGSTFFSGEVSFVPLDRDRSFERALDEEGGPGRGRDPLPPGAVEAIARLVASLAAILNPGEVVFNREEASGETLAAIAAKGAEYVPAEHLPRLVASDWTQDYLLGLQRLALDLLMAKEH</sequence>
<dbReference type="EMBL" id="JACJVR010000140">
    <property type="protein sequence ID" value="MBB6695802.1"/>
    <property type="molecule type" value="Genomic_DNA"/>
</dbReference>
<keyword evidence="3" id="KW-0119">Carbohydrate metabolism</keyword>
<organism evidence="4 5">
    <name type="scientific">Cohnella xylanilytica</name>
    <dbReference type="NCBI Taxonomy" id="557555"/>
    <lineage>
        <taxon>Bacteria</taxon>
        <taxon>Bacillati</taxon>
        <taxon>Bacillota</taxon>
        <taxon>Bacilli</taxon>
        <taxon>Bacillales</taxon>
        <taxon>Paenibacillaceae</taxon>
        <taxon>Cohnella</taxon>
    </lineage>
</organism>
<dbReference type="InterPro" id="IPR036390">
    <property type="entry name" value="WH_DNA-bd_sf"/>
</dbReference>
<dbReference type="GO" id="GO:0042732">
    <property type="term" value="P:D-xylose metabolic process"/>
    <property type="evidence" value="ECO:0007669"/>
    <property type="project" value="UniProtKB-KW"/>
</dbReference>
<evidence type="ECO:0000256" key="2">
    <source>
        <dbReference type="ARBA" id="ARBA00006479"/>
    </source>
</evidence>
<dbReference type="Proteomes" id="UP000553776">
    <property type="component" value="Unassembled WGS sequence"/>
</dbReference>
<dbReference type="PANTHER" id="PTHR18964:SF149">
    <property type="entry name" value="BIFUNCTIONAL UDP-N-ACETYLGLUCOSAMINE 2-EPIMERASE_N-ACETYLMANNOSAMINE KINASE"/>
    <property type="match status" value="1"/>
</dbReference>
<comment type="similarity">
    <text evidence="2">Belongs to the ROK (NagC/XylR) family.</text>
</comment>
<keyword evidence="5" id="KW-1185">Reference proteome</keyword>
<dbReference type="AlphaFoldDB" id="A0A841U7Z6"/>
<evidence type="ECO:0000313" key="4">
    <source>
        <dbReference type="EMBL" id="MBB6695802.1"/>
    </source>
</evidence>
<dbReference type="CDD" id="cd23763">
    <property type="entry name" value="ASKHA_ATPase_ROK"/>
    <property type="match status" value="1"/>
</dbReference>
<proteinExistence type="inferred from homology"/>
<accession>A0A841U7Z6</accession>
<dbReference type="Gene3D" id="1.10.10.10">
    <property type="entry name" value="Winged helix-like DNA-binding domain superfamily/Winged helix DNA-binding domain"/>
    <property type="match status" value="1"/>
</dbReference>
<dbReference type="InterPro" id="IPR043129">
    <property type="entry name" value="ATPase_NBD"/>
</dbReference>
<dbReference type="Gene3D" id="3.30.420.40">
    <property type="match status" value="2"/>
</dbReference>
<dbReference type="PANTHER" id="PTHR18964">
    <property type="entry name" value="ROK (REPRESSOR, ORF, KINASE) FAMILY"/>
    <property type="match status" value="1"/>
</dbReference>
<keyword evidence="3" id="KW-0859">Xylose metabolism</keyword>
<comment type="function">
    <text evidence="1">Transcriptional repressor of xylose-utilizing enzymes.</text>
</comment>